<feature type="compositionally biased region" description="Low complexity" evidence="1">
    <location>
        <begin position="941"/>
        <end position="952"/>
    </location>
</feature>
<feature type="compositionally biased region" description="Polar residues" evidence="1">
    <location>
        <begin position="804"/>
        <end position="821"/>
    </location>
</feature>
<keyword evidence="4" id="KW-1185">Reference proteome</keyword>
<feature type="compositionally biased region" description="Acidic residues" evidence="1">
    <location>
        <begin position="667"/>
        <end position="684"/>
    </location>
</feature>
<feature type="region of interest" description="Disordered" evidence="1">
    <location>
        <begin position="532"/>
        <end position="559"/>
    </location>
</feature>
<gene>
    <name evidence="3" type="ORF">PSNMU_V1.4_AUG-EV-PASAV3_0096270</name>
</gene>
<dbReference type="Proteomes" id="UP000291116">
    <property type="component" value="Unassembled WGS sequence"/>
</dbReference>
<keyword evidence="2" id="KW-1133">Transmembrane helix</keyword>
<sequence>MSLNHRMPAIFTALFSSAAVLTAAFAGASCSFLIRKGSDDDDLFLSSTGSETFGILCEHDFYPREGDKMWELSRIFLILSLTLGSVTAALAWAVASFLTPSNVSWNGISVLAAITAVIQVPIFVLFEAEPCVAGDADEGEGDSSFFFKTGDASCQLGSGSYILMASDLLYVTVTLITQCLDRPRWKLEMDLWKVGKRGQSRPVSPVARNDEYYYDRDENYADNVRLTGRRASNRSAAGGRDDYYGNSCILPAGKARRSHPDKPVGFFAKLFGGSSSPDDDREVPGVPTHSMSAEEDWDYENQKSPDDSQLVLRIVTTNDGGRGSPVSSSPTSVEGQEVSIGAFEKIKAEEDLRQYQVQEEVVQSIGLNAIERHQLIDSPNASFCGKDSIPLQHTAVVSSVNDILEDLHSEELGARRSKSSGDVIERNASSDAVVEGVRKLSKKLKSADSKRRSMKKLSIRKPNLFASANTGYALIDDEESDYNSYHDGNDDKNDDHFLGLGAHDYNYKTDQKTLQELSVMSESTYNPDEFLPQATPESDGYAGANNLQMDDVSSDQDDLDDEDDIALLASAMDWQVDFPVGKTSPDNTTNNPFDCISIGSTHSDPGPVSVVNESFEDVFDFSTPIVLTGGGPEEGQSSAADEIFKFSSIDDGQWESEFANESLLASTDDDYEDGYENEDEDDTYLDSGSEEQRGRSSGRYDGRRRRRPISPVGSIKSNGSLLHTIINEETEEDVERELGVDSPYPIKRTLSCPEQRSFTGPIKNRKEKSTKELLKKLEKLKRTMGDGNAIGSRNRSLPPRSPREVTNTANRPSEIGSTSPDTMDEPESVLEDLLRDSDDDSDSSVLSEASAGNLIEEPESPIDEKQCIAPRSLEQSNPSKIVVPTKKPLKESDPNLLPTKLPTTTKPRKKLILPNKSTPVDRSLDISDETSDTGCTRSTISDSDGSSESGSEAGPRQIRSKSMGRGRRTKKIRNLRASSSLSPTRSTISVDDTAMRPANISSLARESRIRRLQRRKGYLPLDNDNSREMSPSPRDPYSTNQSKDDDDLELTPKRKTVGLSSAHEEAGTDSIASVMPSDLFQPSLDDTDESCPEFDNILEQLDLQLIDLNRPVGAEYGDDEVSL</sequence>
<feature type="compositionally biased region" description="Low complexity" evidence="1">
    <location>
        <begin position="975"/>
        <end position="989"/>
    </location>
</feature>
<feature type="compositionally biased region" description="Low complexity" evidence="1">
    <location>
        <begin position="896"/>
        <end position="905"/>
    </location>
</feature>
<feature type="compositionally biased region" description="Basic and acidic residues" evidence="1">
    <location>
        <begin position="690"/>
        <end position="701"/>
    </location>
</feature>
<dbReference type="PROSITE" id="PS51257">
    <property type="entry name" value="PROKAR_LIPOPROTEIN"/>
    <property type="match status" value="1"/>
</dbReference>
<evidence type="ECO:0000313" key="4">
    <source>
        <dbReference type="Proteomes" id="UP000291116"/>
    </source>
</evidence>
<feature type="region of interest" description="Disordered" evidence="1">
    <location>
        <begin position="662"/>
        <end position="721"/>
    </location>
</feature>
<name>A0A448ZKT0_9STRA</name>
<keyword evidence="2" id="KW-0472">Membrane</keyword>
<dbReference type="EMBL" id="CAACVS010000459">
    <property type="protein sequence ID" value="VEU42646.1"/>
    <property type="molecule type" value="Genomic_DNA"/>
</dbReference>
<accession>A0A448ZKT0</accession>
<dbReference type="OrthoDB" id="10686384at2759"/>
<feature type="region of interest" description="Disordered" evidence="1">
    <location>
        <begin position="270"/>
        <end position="309"/>
    </location>
</feature>
<evidence type="ECO:0000313" key="3">
    <source>
        <dbReference type="EMBL" id="VEU42646.1"/>
    </source>
</evidence>
<keyword evidence="2" id="KW-0812">Transmembrane</keyword>
<feature type="transmembrane region" description="Helical" evidence="2">
    <location>
        <begin position="105"/>
        <end position="126"/>
    </location>
</feature>
<dbReference type="AlphaFoldDB" id="A0A448ZKT0"/>
<feature type="region of interest" description="Disordered" evidence="1">
    <location>
        <begin position="1014"/>
        <end position="1088"/>
    </location>
</feature>
<feature type="transmembrane region" description="Helical" evidence="2">
    <location>
        <begin position="75"/>
        <end position="98"/>
    </location>
</feature>
<evidence type="ECO:0000256" key="1">
    <source>
        <dbReference type="SAM" id="MobiDB-lite"/>
    </source>
</evidence>
<evidence type="ECO:0000256" key="2">
    <source>
        <dbReference type="SAM" id="Phobius"/>
    </source>
</evidence>
<feature type="region of interest" description="Disordered" evidence="1">
    <location>
        <begin position="780"/>
        <end position="993"/>
    </location>
</feature>
<protein>
    <submittedName>
        <fullName evidence="3">Uncharacterized protein</fullName>
    </submittedName>
</protein>
<reference evidence="3 4" key="1">
    <citation type="submission" date="2019-01" db="EMBL/GenBank/DDBJ databases">
        <authorList>
            <person name="Ferrante I. M."/>
        </authorList>
    </citation>
    <scope>NUCLEOTIDE SEQUENCE [LARGE SCALE GENOMIC DNA]</scope>
    <source>
        <strain evidence="3 4">B856</strain>
    </source>
</reference>
<organism evidence="3 4">
    <name type="scientific">Pseudo-nitzschia multistriata</name>
    <dbReference type="NCBI Taxonomy" id="183589"/>
    <lineage>
        <taxon>Eukaryota</taxon>
        <taxon>Sar</taxon>
        <taxon>Stramenopiles</taxon>
        <taxon>Ochrophyta</taxon>
        <taxon>Bacillariophyta</taxon>
        <taxon>Bacillariophyceae</taxon>
        <taxon>Bacillariophycidae</taxon>
        <taxon>Bacillariales</taxon>
        <taxon>Bacillariaceae</taxon>
        <taxon>Pseudo-nitzschia</taxon>
    </lineage>
</organism>
<feature type="compositionally biased region" description="Basic residues" evidence="1">
    <location>
        <begin position="958"/>
        <end position="974"/>
    </location>
</feature>
<proteinExistence type="predicted"/>